<dbReference type="eggNOG" id="ENOG502R2UC">
    <property type="taxonomic scope" value="Eukaryota"/>
</dbReference>
<dbReference type="VEuPathDB" id="FungiDB:H310_01740"/>
<dbReference type="Pfam" id="PF14838">
    <property type="entry name" value="INTS5_C"/>
    <property type="match status" value="1"/>
</dbReference>
<dbReference type="GO" id="GO:0034472">
    <property type="term" value="P:snRNA 3'-end processing"/>
    <property type="evidence" value="ECO:0007669"/>
    <property type="project" value="TreeGrafter"/>
</dbReference>
<dbReference type="GeneID" id="20078790"/>
<dbReference type="EMBL" id="KI913953">
    <property type="protein sequence ID" value="ETW09385.1"/>
    <property type="molecule type" value="Genomic_DNA"/>
</dbReference>
<accession>A0A024UTW0</accession>
<organism evidence="2">
    <name type="scientific">Aphanomyces invadans</name>
    <dbReference type="NCBI Taxonomy" id="157072"/>
    <lineage>
        <taxon>Eukaryota</taxon>
        <taxon>Sar</taxon>
        <taxon>Stramenopiles</taxon>
        <taxon>Oomycota</taxon>
        <taxon>Saprolegniomycetes</taxon>
        <taxon>Saprolegniales</taxon>
        <taxon>Verrucalvaceae</taxon>
        <taxon>Aphanomyces</taxon>
    </lineage>
</organism>
<feature type="domain" description="Integrator complex subunit 5 C-terminal" evidence="1">
    <location>
        <begin position="770"/>
        <end position="873"/>
    </location>
</feature>
<dbReference type="AlphaFoldDB" id="A0A024UTW0"/>
<sequence length="906" mass="100566">MPTSDAPEDLRSSFQVALKKYLQVKTKSKKSRTKKPRLVAETVSSPDLETVSKCVVEIAMPLNSDNVTTWEVVHVLSATLSCLDDVHEHAPLTVTSPLGQKPQSDDSCDDVANVQTIIRMAESHSLYAMLLTVLRKCIKLACIEAGDTFKECMDCIVVWVVSHSNGSWNWLLVHVSRCAPKELTAYSVASLMAGAMKGHALLFDNLNSYLAMNHPFHVTTCLQVTVDHSICENTAAETVDRILDLCSRGAHVLRACDAKFTTFLTIPRLTSLIRTCAASTLDFQAKLLDILRFHSSVLSETPVHLIPLLEELLSQSPDTAPVVAQFSNSVVAWLQTDKCDVFLDRLVRALPFVQQVVTSTEVVAQYVAAIAKNVHSNAERTYTICQAFLLLNDLGTNPSLNVYAPSAVACLDLLAADLQQSSVASEKKQRALDLMHQTIHQTMQHHPDAPMHSTQSCTSLSAWSQSLGIPHWQLFLTLAATSDVSVSVSALKLMCDIPYPPLEDPLWQYRCLHDLLRLFFRLLERLDADANPVTLKRIDMVKAILTRIMQESGGVVSYPASVATTFLCLLVDAVVSPASPTTVPHEVPQEMIFFRGKDAKGNVGQAFRKLTATNRLRPYNPFPKPAALSSESRERDVDVFSQLQSMRSNAHHMNILRAPSQFESYLVAARAEEMQRAVSCSRQVEDLLYHALNLTSFPDGAIPPGNALVDILLERTLPVSMFIPPDDHYRDVLPERSNFDVDVRIEQWLYRYPCFVPLTKAAVLYSAPQAAVRCLPLLKAILVVLINFWHARRFHAMDPCPDGNPSPPTNEVMWALQVTIDVMSIVEFTTWVPEPLSSCALLFPHVAAMDIRSMLHSVWMYLADHPPSKALVKQDTGAIDAYLVPVQNAFHKNIASIAHLYGHFAL</sequence>
<dbReference type="PANTHER" id="PTHR31697">
    <property type="entry name" value="INTEGRATOR COMPLEX SUBUNIT 5"/>
    <property type="match status" value="1"/>
</dbReference>
<dbReference type="PANTHER" id="PTHR31697:SF2">
    <property type="entry name" value="INTEGRATOR COMPLEX SUBUNIT 5"/>
    <property type="match status" value="1"/>
</dbReference>
<dbReference type="GO" id="GO:0032039">
    <property type="term" value="C:integrator complex"/>
    <property type="evidence" value="ECO:0007669"/>
    <property type="project" value="InterPro"/>
</dbReference>
<gene>
    <name evidence="2" type="ORF">H310_01740</name>
</gene>
<dbReference type="RefSeq" id="XP_008863190.1">
    <property type="nucleotide sequence ID" value="XM_008864968.1"/>
</dbReference>
<name>A0A024UTW0_9STRA</name>
<dbReference type="OrthoDB" id="69088at2759"/>
<evidence type="ECO:0000313" key="2">
    <source>
        <dbReference type="EMBL" id="ETW09385.1"/>
    </source>
</evidence>
<dbReference type="InterPro" id="IPR040316">
    <property type="entry name" value="INTS5"/>
</dbReference>
<evidence type="ECO:0000259" key="1">
    <source>
        <dbReference type="Pfam" id="PF14838"/>
    </source>
</evidence>
<proteinExistence type="predicted"/>
<reference evidence="2" key="1">
    <citation type="submission" date="2013-12" db="EMBL/GenBank/DDBJ databases">
        <title>The Genome Sequence of Aphanomyces invadans NJM9701.</title>
        <authorList>
            <consortium name="The Broad Institute Genomics Platform"/>
            <person name="Russ C."/>
            <person name="Tyler B."/>
            <person name="van West P."/>
            <person name="Dieguez-Uribeondo J."/>
            <person name="Young S.K."/>
            <person name="Zeng Q."/>
            <person name="Gargeya S."/>
            <person name="Fitzgerald M."/>
            <person name="Abouelleil A."/>
            <person name="Alvarado L."/>
            <person name="Chapman S.B."/>
            <person name="Gainer-Dewar J."/>
            <person name="Goldberg J."/>
            <person name="Griggs A."/>
            <person name="Gujja S."/>
            <person name="Hansen M."/>
            <person name="Howarth C."/>
            <person name="Imamovic A."/>
            <person name="Ireland A."/>
            <person name="Larimer J."/>
            <person name="McCowan C."/>
            <person name="Murphy C."/>
            <person name="Pearson M."/>
            <person name="Poon T.W."/>
            <person name="Priest M."/>
            <person name="Roberts A."/>
            <person name="Saif S."/>
            <person name="Shea T."/>
            <person name="Sykes S."/>
            <person name="Wortman J."/>
            <person name="Nusbaum C."/>
            <person name="Birren B."/>
        </authorList>
    </citation>
    <scope>NUCLEOTIDE SEQUENCE [LARGE SCALE GENOMIC DNA]</scope>
    <source>
        <strain evidence="2">NJM9701</strain>
    </source>
</reference>
<protein>
    <recommendedName>
        <fullName evidence="1">Integrator complex subunit 5 C-terminal domain-containing protein</fullName>
    </recommendedName>
</protein>
<dbReference type="STRING" id="157072.A0A024UTW0"/>
<dbReference type="InterPro" id="IPR029444">
    <property type="entry name" value="INTS5_C"/>
</dbReference>